<keyword evidence="2 9" id="KW-0813">Transport</keyword>
<evidence type="ECO:0000313" key="13">
    <source>
        <dbReference type="Proteomes" id="UP000295380"/>
    </source>
</evidence>
<evidence type="ECO:0000259" key="11">
    <source>
        <dbReference type="Pfam" id="PF04290"/>
    </source>
</evidence>
<feature type="region of interest" description="Disordered" evidence="10">
    <location>
        <begin position="172"/>
        <end position="191"/>
    </location>
</feature>
<evidence type="ECO:0000256" key="4">
    <source>
        <dbReference type="ARBA" id="ARBA00022519"/>
    </source>
</evidence>
<feature type="transmembrane region" description="Helical" evidence="9">
    <location>
        <begin position="12"/>
        <end position="34"/>
    </location>
</feature>
<evidence type="ECO:0000256" key="6">
    <source>
        <dbReference type="ARBA" id="ARBA00022989"/>
    </source>
</evidence>
<dbReference type="Pfam" id="PF04290">
    <property type="entry name" value="DctQ"/>
    <property type="match status" value="1"/>
</dbReference>
<dbReference type="PANTHER" id="PTHR35011">
    <property type="entry name" value="2,3-DIKETO-L-GULONATE TRAP TRANSPORTER SMALL PERMEASE PROTEIN YIAM"/>
    <property type="match status" value="1"/>
</dbReference>
<dbReference type="GO" id="GO:0022857">
    <property type="term" value="F:transmembrane transporter activity"/>
    <property type="evidence" value="ECO:0007669"/>
    <property type="project" value="UniProtKB-UniRule"/>
</dbReference>
<gene>
    <name evidence="12" type="ORF">C8E00_104494</name>
</gene>
<keyword evidence="5 9" id="KW-0812">Transmembrane</keyword>
<keyword evidence="6 9" id="KW-1133">Transmembrane helix</keyword>
<keyword evidence="3" id="KW-1003">Cell membrane</keyword>
<evidence type="ECO:0000256" key="8">
    <source>
        <dbReference type="ARBA" id="ARBA00038436"/>
    </source>
</evidence>
<comment type="subunit">
    <text evidence="9">The complex comprises the extracytoplasmic solute receptor protein and the two transmembrane proteins.</text>
</comment>
<comment type="caution">
    <text evidence="12">The sequence shown here is derived from an EMBL/GenBank/DDBJ whole genome shotgun (WGS) entry which is preliminary data.</text>
</comment>
<proteinExistence type="inferred from homology"/>
<dbReference type="GO" id="GO:0015740">
    <property type="term" value="P:C4-dicarboxylate transport"/>
    <property type="evidence" value="ECO:0007669"/>
    <property type="project" value="TreeGrafter"/>
</dbReference>
<dbReference type="GO" id="GO:0005886">
    <property type="term" value="C:plasma membrane"/>
    <property type="evidence" value="ECO:0007669"/>
    <property type="project" value="UniProtKB-SubCell"/>
</dbReference>
<evidence type="ECO:0000256" key="3">
    <source>
        <dbReference type="ARBA" id="ARBA00022475"/>
    </source>
</evidence>
<keyword evidence="7 9" id="KW-0472">Membrane</keyword>
<evidence type="ECO:0000313" key="12">
    <source>
        <dbReference type="EMBL" id="TDU22313.1"/>
    </source>
</evidence>
<comment type="similarity">
    <text evidence="8 9">Belongs to the TRAP transporter small permease family.</text>
</comment>
<evidence type="ECO:0000256" key="2">
    <source>
        <dbReference type="ARBA" id="ARBA00022448"/>
    </source>
</evidence>
<reference evidence="12 13" key="1">
    <citation type="submission" date="2019-03" db="EMBL/GenBank/DDBJ databases">
        <title>Genomic Encyclopedia of Type Strains, Phase IV (KMG-IV): sequencing the most valuable type-strain genomes for metagenomic binning, comparative biology and taxonomic classification.</title>
        <authorList>
            <person name="Goeker M."/>
        </authorList>
    </citation>
    <scope>NUCLEOTIDE SEQUENCE [LARGE SCALE GENOMIC DNA]</scope>
    <source>
        <strain evidence="12 13">DSM 6770</strain>
    </source>
</reference>
<feature type="transmembrane region" description="Helical" evidence="9">
    <location>
        <begin position="84"/>
        <end position="105"/>
    </location>
</feature>
<organism evidence="12 13">
    <name type="scientific">Chromohalobacter marismortui</name>
    <dbReference type="NCBI Taxonomy" id="42055"/>
    <lineage>
        <taxon>Bacteria</taxon>
        <taxon>Pseudomonadati</taxon>
        <taxon>Pseudomonadota</taxon>
        <taxon>Gammaproteobacteria</taxon>
        <taxon>Oceanospirillales</taxon>
        <taxon>Halomonadaceae</taxon>
        <taxon>Chromohalobacter</taxon>
    </lineage>
</organism>
<dbReference type="InterPro" id="IPR055348">
    <property type="entry name" value="DctQ"/>
</dbReference>
<evidence type="ECO:0000256" key="10">
    <source>
        <dbReference type="SAM" id="MobiDB-lite"/>
    </source>
</evidence>
<keyword evidence="13" id="KW-1185">Reference proteome</keyword>
<evidence type="ECO:0000256" key="7">
    <source>
        <dbReference type="ARBA" id="ARBA00023136"/>
    </source>
</evidence>
<dbReference type="AlphaFoldDB" id="A0A4R7NNB0"/>
<accession>A0A4R7NNB0</accession>
<name>A0A4R7NNB0_9GAMM</name>
<comment type="function">
    <text evidence="9">Part of the tripartite ATP-independent periplasmic (TRAP) transport system.</text>
</comment>
<evidence type="ECO:0000256" key="9">
    <source>
        <dbReference type="RuleBase" id="RU369079"/>
    </source>
</evidence>
<dbReference type="EMBL" id="SOBR01000004">
    <property type="protein sequence ID" value="TDU22313.1"/>
    <property type="molecule type" value="Genomic_DNA"/>
</dbReference>
<evidence type="ECO:0000256" key="1">
    <source>
        <dbReference type="ARBA" id="ARBA00004429"/>
    </source>
</evidence>
<feature type="domain" description="Tripartite ATP-independent periplasmic transporters DctQ component" evidence="11">
    <location>
        <begin position="21"/>
        <end position="151"/>
    </location>
</feature>
<keyword evidence="4 9" id="KW-0997">Cell inner membrane</keyword>
<dbReference type="InterPro" id="IPR007387">
    <property type="entry name" value="TRAP_DctQ"/>
</dbReference>
<protein>
    <recommendedName>
        <fullName evidence="9">TRAP transporter small permease protein</fullName>
    </recommendedName>
</protein>
<feature type="transmembrane region" description="Helical" evidence="9">
    <location>
        <begin position="46"/>
        <end position="63"/>
    </location>
</feature>
<sequence>MIIRWLNKLEEAIFSALLVAMVFLVCVEVFYRFVLAEGISWAQEGSLYLSGWFVLFGVSWGVKHGAHIGVDVLVNKLPRGGRRIVTLAALAVCLTYCTLMLLGSYEYLKLTHMIGIELQDIPIPKWQATLILPIGMGLLVLRFVELGWRVIKGEADSFGFSDEGQDSMHLAEELEDQKAPNDTHRDKESRS</sequence>
<comment type="caution">
    <text evidence="9">Lacks conserved residue(s) required for the propagation of feature annotation.</text>
</comment>
<dbReference type="PANTHER" id="PTHR35011:SF2">
    <property type="entry name" value="2,3-DIKETO-L-GULONATE TRAP TRANSPORTER SMALL PERMEASE PROTEIN YIAM"/>
    <property type="match status" value="1"/>
</dbReference>
<comment type="subcellular location">
    <subcellularLocation>
        <location evidence="1 9">Cell inner membrane</location>
        <topology evidence="1 9">Multi-pass membrane protein</topology>
    </subcellularLocation>
</comment>
<dbReference type="Proteomes" id="UP000295380">
    <property type="component" value="Unassembled WGS sequence"/>
</dbReference>
<dbReference type="RefSeq" id="WP_208291922.1">
    <property type="nucleotide sequence ID" value="NZ_SOBR01000004.1"/>
</dbReference>
<evidence type="ECO:0000256" key="5">
    <source>
        <dbReference type="ARBA" id="ARBA00022692"/>
    </source>
</evidence>